<name>A0ABM8DPU4_9BACT</name>
<protein>
    <submittedName>
        <fullName evidence="1">Uncharacterized protein</fullName>
    </submittedName>
</protein>
<evidence type="ECO:0000313" key="1">
    <source>
        <dbReference type="EMBL" id="BDU68996.1"/>
    </source>
</evidence>
<gene>
    <name evidence="1" type="ORF">GETHOR_10970</name>
</gene>
<reference evidence="2" key="1">
    <citation type="journal article" date="2023" name="Int. J. Syst. Evol. Microbiol.">
        <title>Mesoterricola silvestris gen. nov., sp. nov., Mesoterricola sediminis sp. nov., Geothrix oryzae sp. nov., Geothrix edaphica sp. nov., Geothrix rubra sp. nov., and Geothrix limicola sp. nov., six novel members of Acidobacteriota isolated from soils.</title>
        <authorList>
            <person name="Itoh H."/>
            <person name="Sugisawa Y."/>
            <person name="Mise K."/>
            <person name="Xu Z."/>
            <person name="Kuniyasu M."/>
            <person name="Ushijima N."/>
            <person name="Kawano K."/>
            <person name="Kobayashi E."/>
            <person name="Shiratori Y."/>
            <person name="Masuda Y."/>
            <person name="Senoo K."/>
        </authorList>
    </citation>
    <scope>NUCLEOTIDE SEQUENCE [LARGE SCALE GENOMIC DNA]</scope>
    <source>
        <strain evidence="2">Red222</strain>
    </source>
</reference>
<sequence length="243" mass="27231">MRLPFLQAPETSLLWLEAHRLAAGTHRRPLAGLPTEDQLAQALAALPLGPTRWVIDDLWAPSVLLRDQAELPRGAEAQEAFFRWRFSQSLALEEPHFVQAIEIEPGTWLASGIREDLRDSLLQLGLRLDRNLHAITPRWLHLYNLLAPTLDLPGMLLSLSPAGGNRYAGSLVAWGRTLCLLRQWSEPLDPQGWNEERIAPSAAFLQRESRTPQSLHVWGASSWPDAGIPTRILDDRFAMAEAP</sequence>
<dbReference type="EMBL" id="AP027079">
    <property type="protein sequence ID" value="BDU68996.1"/>
    <property type="molecule type" value="Genomic_DNA"/>
</dbReference>
<proteinExistence type="predicted"/>
<accession>A0ABM8DPU4</accession>
<evidence type="ECO:0000313" key="2">
    <source>
        <dbReference type="Proteomes" id="UP001242010"/>
    </source>
</evidence>
<dbReference type="Proteomes" id="UP001242010">
    <property type="component" value="Chromosome"/>
</dbReference>
<dbReference type="RefSeq" id="WP_286355627.1">
    <property type="nucleotide sequence ID" value="NZ_AP027079.1"/>
</dbReference>
<organism evidence="1 2">
    <name type="scientific">Geothrix oryzae</name>
    <dbReference type="NCBI Taxonomy" id="2927975"/>
    <lineage>
        <taxon>Bacteria</taxon>
        <taxon>Pseudomonadati</taxon>
        <taxon>Acidobacteriota</taxon>
        <taxon>Holophagae</taxon>
        <taxon>Holophagales</taxon>
        <taxon>Holophagaceae</taxon>
        <taxon>Geothrix</taxon>
    </lineage>
</organism>
<keyword evidence="2" id="KW-1185">Reference proteome</keyword>